<dbReference type="OrthoDB" id="2167534at2759"/>
<keyword evidence="1" id="KW-1133">Transmembrane helix</keyword>
<organism evidence="2 3">
    <name type="scientific">Rhizoclosmatium globosum</name>
    <dbReference type="NCBI Taxonomy" id="329046"/>
    <lineage>
        <taxon>Eukaryota</taxon>
        <taxon>Fungi</taxon>
        <taxon>Fungi incertae sedis</taxon>
        <taxon>Chytridiomycota</taxon>
        <taxon>Chytridiomycota incertae sedis</taxon>
        <taxon>Chytridiomycetes</taxon>
        <taxon>Chytridiales</taxon>
        <taxon>Chytriomycetaceae</taxon>
        <taxon>Rhizoclosmatium</taxon>
    </lineage>
</organism>
<sequence>MLPPLPVSSYIHPSPLIGRKLLSTYGPPYRLLFLIAWHPQQTWSQFKDAEPIPAAVLLHPSMPSDPSFLDLPVKDLFQRYLIIHPSLQLAHVIIGSIFIKNYWDWDVLTIYELVDFILSIFFSLFGYIAFYRMIPEWITVLGYFLLLRFTAAFGVKVYVLYSVVVGIQVDAEVILIVFIVLIVLGVIGLSMVANFIAFRIVFRIEKWARECRRIWKRGVYSPGDESVEVQARQSDTVRGEYEDEHPLILCT</sequence>
<feature type="transmembrane region" description="Helical" evidence="1">
    <location>
        <begin position="109"/>
        <end position="130"/>
    </location>
</feature>
<keyword evidence="3" id="KW-1185">Reference proteome</keyword>
<accession>A0A1Y2D224</accession>
<keyword evidence="1" id="KW-0812">Transmembrane</keyword>
<dbReference type="Proteomes" id="UP000193642">
    <property type="component" value="Unassembled WGS sequence"/>
</dbReference>
<dbReference type="EMBL" id="MCGO01000002">
    <property type="protein sequence ID" value="ORY53257.1"/>
    <property type="molecule type" value="Genomic_DNA"/>
</dbReference>
<protein>
    <submittedName>
        <fullName evidence="2">Uncharacterized protein</fullName>
    </submittedName>
</protein>
<gene>
    <name evidence="2" type="ORF">BCR33DRAFT_711586</name>
</gene>
<evidence type="ECO:0000313" key="3">
    <source>
        <dbReference type="Proteomes" id="UP000193642"/>
    </source>
</evidence>
<evidence type="ECO:0000313" key="2">
    <source>
        <dbReference type="EMBL" id="ORY53257.1"/>
    </source>
</evidence>
<keyword evidence="1" id="KW-0472">Membrane</keyword>
<comment type="caution">
    <text evidence="2">The sequence shown here is derived from an EMBL/GenBank/DDBJ whole genome shotgun (WGS) entry which is preliminary data.</text>
</comment>
<feature type="transmembrane region" description="Helical" evidence="1">
    <location>
        <begin position="173"/>
        <end position="202"/>
    </location>
</feature>
<name>A0A1Y2D224_9FUNG</name>
<evidence type="ECO:0000256" key="1">
    <source>
        <dbReference type="SAM" id="Phobius"/>
    </source>
</evidence>
<reference evidence="2 3" key="1">
    <citation type="submission" date="2016-07" db="EMBL/GenBank/DDBJ databases">
        <title>Pervasive Adenine N6-methylation of Active Genes in Fungi.</title>
        <authorList>
            <consortium name="DOE Joint Genome Institute"/>
            <person name="Mondo S.J."/>
            <person name="Dannebaum R.O."/>
            <person name="Kuo R.C."/>
            <person name="Labutti K."/>
            <person name="Haridas S."/>
            <person name="Kuo A."/>
            <person name="Salamov A."/>
            <person name="Ahrendt S.R."/>
            <person name="Lipzen A."/>
            <person name="Sullivan W."/>
            <person name="Andreopoulos W.B."/>
            <person name="Clum A."/>
            <person name="Lindquist E."/>
            <person name="Daum C."/>
            <person name="Ramamoorthy G.K."/>
            <person name="Gryganskyi A."/>
            <person name="Culley D."/>
            <person name="Magnuson J.K."/>
            <person name="James T.Y."/>
            <person name="O'Malley M.A."/>
            <person name="Stajich J.E."/>
            <person name="Spatafora J.W."/>
            <person name="Visel A."/>
            <person name="Grigoriev I.V."/>
        </authorList>
    </citation>
    <scope>NUCLEOTIDE SEQUENCE [LARGE SCALE GENOMIC DNA]</scope>
    <source>
        <strain evidence="2 3">JEL800</strain>
    </source>
</reference>
<feature type="transmembrane region" description="Helical" evidence="1">
    <location>
        <begin position="81"/>
        <end position="103"/>
    </location>
</feature>
<dbReference type="AlphaFoldDB" id="A0A1Y2D224"/>
<feature type="transmembrane region" description="Helical" evidence="1">
    <location>
        <begin position="137"/>
        <end position="161"/>
    </location>
</feature>
<proteinExistence type="predicted"/>